<evidence type="ECO:0000313" key="2">
    <source>
        <dbReference type="EMBL" id="CAI9731783.1"/>
    </source>
</evidence>
<name>A0AA36FEL3_OCTVU</name>
<gene>
    <name evidence="2" type="ORF">OCTVUL_1B025301</name>
</gene>
<dbReference type="Proteomes" id="UP001162480">
    <property type="component" value="Chromosome 13"/>
</dbReference>
<sequence length="116" mass="12371">MAVLSEQVRSDQVISASTGQMTIVDTEKVSSVNIEQVCSVEAGQVTSVTSEQACSGKTKRVSSVNIVLSLLDQCINVVNIVANNASSPRDKRSKVRLTSTSHSSIRENFGKDNGNN</sequence>
<evidence type="ECO:0000313" key="3">
    <source>
        <dbReference type="Proteomes" id="UP001162480"/>
    </source>
</evidence>
<feature type="region of interest" description="Disordered" evidence="1">
    <location>
        <begin position="87"/>
        <end position="116"/>
    </location>
</feature>
<accession>A0AA36FEL3</accession>
<evidence type="ECO:0000256" key="1">
    <source>
        <dbReference type="SAM" id="MobiDB-lite"/>
    </source>
</evidence>
<protein>
    <submittedName>
        <fullName evidence="2">Uncharacterized protein</fullName>
    </submittedName>
</protein>
<dbReference type="AlphaFoldDB" id="A0AA36FEL3"/>
<organism evidence="2 3">
    <name type="scientific">Octopus vulgaris</name>
    <name type="common">Common octopus</name>
    <dbReference type="NCBI Taxonomy" id="6645"/>
    <lineage>
        <taxon>Eukaryota</taxon>
        <taxon>Metazoa</taxon>
        <taxon>Spiralia</taxon>
        <taxon>Lophotrochozoa</taxon>
        <taxon>Mollusca</taxon>
        <taxon>Cephalopoda</taxon>
        <taxon>Coleoidea</taxon>
        <taxon>Octopodiformes</taxon>
        <taxon>Octopoda</taxon>
        <taxon>Incirrata</taxon>
        <taxon>Octopodidae</taxon>
        <taxon>Octopus</taxon>
    </lineage>
</organism>
<reference evidence="2" key="1">
    <citation type="submission" date="2023-08" db="EMBL/GenBank/DDBJ databases">
        <authorList>
            <person name="Alioto T."/>
            <person name="Alioto T."/>
            <person name="Gomez Garrido J."/>
        </authorList>
    </citation>
    <scope>NUCLEOTIDE SEQUENCE</scope>
</reference>
<keyword evidence="3" id="KW-1185">Reference proteome</keyword>
<dbReference type="EMBL" id="OX597826">
    <property type="protein sequence ID" value="CAI9731783.1"/>
    <property type="molecule type" value="Genomic_DNA"/>
</dbReference>
<proteinExistence type="predicted"/>